<dbReference type="Proteomes" id="UP000887565">
    <property type="component" value="Unplaced"/>
</dbReference>
<evidence type="ECO:0000313" key="1">
    <source>
        <dbReference type="Proteomes" id="UP000887565"/>
    </source>
</evidence>
<protein>
    <submittedName>
        <fullName evidence="2">Uncharacterized protein</fullName>
    </submittedName>
</protein>
<name>A0A915IVU5_ROMCU</name>
<keyword evidence="1" id="KW-1185">Reference proteome</keyword>
<dbReference type="AlphaFoldDB" id="A0A915IVU5"/>
<reference evidence="2" key="1">
    <citation type="submission" date="2022-11" db="UniProtKB">
        <authorList>
            <consortium name="WormBaseParasite"/>
        </authorList>
    </citation>
    <scope>IDENTIFICATION</scope>
</reference>
<organism evidence="1 2">
    <name type="scientific">Romanomermis culicivorax</name>
    <name type="common">Nematode worm</name>
    <dbReference type="NCBI Taxonomy" id="13658"/>
    <lineage>
        <taxon>Eukaryota</taxon>
        <taxon>Metazoa</taxon>
        <taxon>Ecdysozoa</taxon>
        <taxon>Nematoda</taxon>
        <taxon>Enoplea</taxon>
        <taxon>Dorylaimia</taxon>
        <taxon>Mermithida</taxon>
        <taxon>Mermithoidea</taxon>
        <taxon>Mermithidae</taxon>
        <taxon>Romanomermis</taxon>
    </lineage>
</organism>
<sequence length="72" mass="8322">MFQSVTKTNGVTFFAVKCLTGILLSLQKTSDEILFCLGVEQQKLRTYNNAKKLYEYRAQHLDFISVKIWLTS</sequence>
<evidence type="ECO:0000313" key="2">
    <source>
        <dbReference type="WBParaSite" id="nRc.2.0.1.t17916-RA"/>
    </source>
</evidence>
<proteinExistence type="predicted"/>
<accession>A0A915IVU5</accession>
<dbReference type="WBParaSite" id="nRc.2.0.1.t17916-RA">
    <property type="protein sequence ID" value="nRc.2.0.1.t17916-RA"/>
    <property type="gene ID" value="nRc.2.0.1.g17916"/>
</dbReference>